<gene>
    <name evidence="3" type="ORF">Y5S_00557</name>
</gene>
<feature type="transmembrane region" description="Helical" evidence="1">
    <location>
        <begin position="39"/>
        <end position="64"/>
    </location>
</feature>
<dbReference type="eggNOG" id="ENOG5033W2F">
    <property type="taxonomic scope" value="Bacteria"/>
</dbReference>
<protein>
    <submittedName>
        <fullName evidence="3">Ion transport 2</fullName>
    </submittedName>
</protein>
<evidence type="ECO:0000313" key="4">
    <source>
        <dbReference type="Proteomes" id="UP000029444"/>
    </source>
</evidence>
<evidence type="ECO:0000313" key="3">
    <source>
        <dbReference type="EMBL" id="KGD66085.1"/>
    </source>
</evidence>
<dbReference type="Pfam" id="PF07885">
    <property type="entry name" value="Ion_trans_2"/>
    <property type="match status" value="1"/>
</dbReference>
<dbReference type="OrthoDB" id="9813518at2"/>
<evidence type="ECO:0000256" key="1">
    <source>
        <dbReference type="SAM" id="Phobius"/>
    </source>
</evidence>
<name>A0A095UUB4_9GAMM</name>
<dbReference type="RefSeq" id="WP_027948889.1">
    <property type="nucleotide sequence ID" value="NZ_ARXV01000002.1"/>
</dbReference>
<dbReference type="InterPro" id="IPR013099">
    <property type="entry name" value="K_chnl_dom"/>
</dbReference>
<dbReference type="Gene3D" id="1.10.287.70">
    <property type="match status" value="1"/>
</dbReference>
<dbReference type="Proteomes" id="UP000029444">
    <property type="component" value="Unassembled WGS sequence"/>
</dbReference>
<keyword evidence="1" id="KW-0812">Transmembrane</keyword>
<feature type="domain" description="Potassium channel" evidence="2">
    <location>
        <begin position="50"/>
        <end position="126"/>
    </location>
</feature>
<keyword evidence="1" id="KW-1133">Transmembrane helix</keyword>
<sequence length="148" mass="16425">MVLIILFPFLLVLTVTVHYGFLTRLMAILDTGWAQSIKLIAIICGLFVAHVVEVVVYAFVYYFAHLIPGFGELPGSSFEDWINTLYFSFVAYSSLGAGDLSASGWFKILYGLEAINGLVLITWSASFSLLAMNRMKFCQPCSESDSIE</sequence>
<dbReference type="SUPFAM" id="SSF81324">
    <property type="entry name" value="Voltage-gated potassium channels"/>
    <property type="match status" value="1"/>
</dbReference>
<keyword evidence="4" id="KW-1185">Reference proteome</keyword>
<accession>A0A095UUB4</accession>
<feature type="transmembrane region" description="Helical" evidence="1">
    <location>
        <begin position="6"/>
        <end position="27"/>
    </location>
</feature>
<proteinExistence type="predicted"/>
<dbReference type="STRING" id="1177154.Y5S_00557"/>
<keyword evidence="1" id="KW-0472">Membrane</keyword>
<dbReference type="AlphaFoldDB" id="A0A095UUB4"/>
<feature type="transmembrane region" description="Helical" evidence="1">
    <location>
        <begin position="114"/>
        <end position="132"/>
    </location>
</feature>
<organism evidence="3 4">
    <name type="scientific">Alcanivorax nanhaiticus</name>
    <dbReference type="NCBI Taxonomy" id="1177154"/>
    <lineage>
        <taxon>Bacteria</taxon>
        <taxon>Pseudomonadati</taxon>
        <taxon>Pseudomonadota</taxon>
        <taxon>Gammaproteobacteria</taxon>
        <taxon>Oceanospirillales</taxon>
        <taxon>Alcanivoracaceae</taxon>
        <taxon>Alcanivorax</taxon>
    </lineage>
</organism>
<evidence type="ECO:0000259" key="2">
    <source>
        <dbReference type="Pfam" id="PF07885"/>
    </source>
</evidence>
<dbReference type="EMBL" id="ARXV01000002">
    <property type="protein sequence ID" value="KGD66085.1"/>
    <property type="molecule type" value="Genomic_DNA"/>
</dbReference>
<dbReference type="PATRIC" id="fig|1177154.3.peg.565"/>
<reference evidence="3 4" key="1">
    <citation type="submission" date="2012-09" db="EMBL/GenBank/DDBJ databases">
        <title>Genome Sequence of alkane-degrading Bacterium Alcanivorax sp. 19-m-6.</title>
        <authorList>
            <person name="Lai Q."/>
            <person name="Shao Z."/>
        </authorList>
    </citation>
    <scope>NUCLEOTIDE SEQUENCE [LARGE SCALE GENOMIC DNA]</scope>
    <source>
        <strain evidence="3 4">19-m-6</strain>
    </source>
</reference>
<comment type="caution">
    <text evidence="3">The sequence shown here is derived from an EMBL/GenBank/DDBJ whole genome shotgun (WGS) entry which is preliminary data.</text>
</comment>